<evidence type="ECO:0000313" key="2">
    <source>
        <dbReference type="Proteomes" id="UP001254848"/>
    </source>
</evidence>
<organism evidence="1 2">
    <name type="scientific">Anaeroselena agilis</name>
    <dbReference type="NCBI Taxonomy" id="3063788"/>
    <lineage>
        <taxon>Bacteria</taxon>
        <taxon>Bacillati</taxon>
        <taxon>Bacillota</taxon>
        <taxon>Negativicutes</taxon>
        <taxon>Acetonemataceae</taxon>
        <taxon>Anaeroselena</taxon>
    </lineage>
</organism>
<name>A0ABU3NSZ4_9FIRM</name>
<evidence type="ECO:0000313" key="1">
    <source>
        <dbReference type="EMBL" id="MDT8899934.1"/>
    </source>
</evidence>
<dbReference type="RefSeq" id="WP_413778498.1">
    <property type="nucleotide sequence ID" value="NZ_JAUOZS010000001.1"/>
</dbReference>
<proteinExistence type="predicted"/>
<reference evidence="1 2" key="1">
    <citation type="submission" date="2023-07" db="EMBL/GenBank/DDBJ databases">
        <title>The novel representative of Negativicutes class, Anaeroselena agilis gen. nov. sp. nov.</title>
        <authorList>
            <person name="Prokofeva M.I."/>
            <person name="Elcheninov A.G."/>
            <person name="Klyukina A."/>
            <person name="Kublanov I.V."/>
            <person name="Frolov E.N."/>
            <person name="Podosokorskaya O.A."/>
        </authorList>
    </citation>
    <scope>NUCLEOTIDE SEQUENCE [LARGE SCALE GENOMIC DNA]</scope>
    <source>
        <strain evidence="1 2">4137-cl</strain>
    </source>
</reference>
<gene>
    <name evidence="1" type="ORF">Q4T40_01555</name>
</gene>
<keyword evidence="2" id="KW-1185">Reference proteome</keyword>
<dbReference type="Proteomes" id="UP001254848">
    <property type="component" value="Unassembled WGS sequence"/>
</dbReference>
<sequence>MNIFGILLGAAAIGSLGKGEAREIRELKAKLPENERETVLKGYKQLPGQAKNDFKAALRNADMAAASQILGQDLTKYNIAAGKKDAGVSDDPAASANDFTARIQRILAVPTSIDPELVAEAAKRYEAAVPRGSSENIIDRTNRLLELKG</sequence>
<comment type="caution">
    <text evidence="1">The sequence shown here is derived from an EMBL/GenBank/DDBJ whole genome shotgun (WGS) entry which is preliminary data.</text>
</comment>
<accession>A0ABU3NSZ4</accession>
<protein>
    <submittedName>
        <fullName evidence="1">Uncharacterized protein</fullName>
    </submittedName>
</protein>
<dbReference type="EMBL" id="JAUOZS010000001">
    <property type="protein sequence ID" value="MDT8899934.1"/>
    <property type="molecule type" value="Genomic_DNA"/>
</dbReference>